<dbReference type="NCBIfam" id="TIGR03696">
    <property type="entry name" value="Rhs_assc_core"/>
    <property type="match status" value="1"/>
</dbReference>
<reference evidence="2" key="1">
    <citation type="submission" date="2016-10" db="EMBL/GenBank/DDBJ databases">
        <authorList>
            <person name="Varghese N."/>
            <person name="Submissions S."/>
        </authorList>
    </citation>
    <scope>NUCLEOTIDE SEQUENCE [LARGE SCALE GENOMIC DNA]</scope>
    <source>
        <strain evidence="2">BS3782</strain>
    </source>
</reference>
<dbReference type="PANTHER" id="PTHR32305">
    <property type="match status" value="1"/>
</dbReference>
<dbReference type="Proteomes" id="UP000182814">
    <property type="component" value="Chromosome I"/>
</dbReference>
<sequence>MQALTMGMHHKTPKLSVVDPRGLLIRSVDYWRAVVNLPSEARINRTAHDAAGHSIKQWDPRLWALQDEDPLAPANSTTVHSLSGNALCTISVDAGLQLSLPGLGDEILLAWDSRGTRREVEYDDLLRPVAVFEQGATEPRRFVERMAYGGPDHSDQNRCGQLIRHDDPAGTVLFEAFSITGQCVKQVRHFTQNPVTPDWPELEADRQKLLEPGEGAVSKWNFGPLGDVLQQIDAKENRQAFSLTLDGSLREARLQLQGLTWQTLVRDVQYNAQGQVAYETAGNAVQTALVYRAEDGLLMERRTQDASARWLQHLIYEYDRMGNVLSIEDKALPVRYFANQRIEPLSRFRYDSLYQLIEAFGWEAGSANQGPASMGRVDPAAVSNYRQTYRYDEGGNLLKLTHVGAQGPGHELKAARYSNRCRPWCNGVPPTEEEIAAAFDARGNLLELDQGRFLTWDLRNQLHSVSPVERASGFNDWECYVYDGGGQRVRKIRSLNTNARTVVAEVRYLPGLELRTDSCTGEVLQVITAQAGLNNVRVWHWETDPPSGVPKKQYRYNLVDHLKSCTLELADDARIISQETYYPFGETAWFAGTDVVEASYKTIRYSGKERDATGLYYYGLRYYVPWLQRWLNPDPKGFVDGPNLYQMVSNSPMTHVDSDGGGRTKASQLSESLDKQQALASSVGSVVSDLKNSILNHVYAQHRFKALGRRVLTQLASSAVSAAGTSAGAAAGGALGGLVGPGGATLGAKVGAKVGSKAADALISKMVDTYQLERPINFKGNEMNPKAFIESVEPRKKFSLAAVKFELVAVDPRTSEGRKQLRKKITTAVVDKVVEKVGSKLGSEAPGLIKTGREFYQASQGLNATSLSEAYDETPVMIDVLEFRMQTIKIEFASSGSADPETFEKVAEVSTQTQAVVETLNRQQDFIELVAPKPYAGRRQSLNETSKSARG</sequence>
<evidence type="ECO:0000313" key="2">
    <source>
        <dbReference type="Proteomes" id="UP000182814"/>
    </source>
</evidence>
<protein>
    <submittedName>
        <fullName evidence="1">Insecticidal toxin complex protein TccC</fullName>
    </submittedName>
</protein>
<gene>
    <name evidence="1" type="ORF">SAMN04490191_0042</name>
</gene>
<dbReference type="PANTHER" id="PTHR32305:SF15">
    <property type="entry name" value="PROTEIN RHSA-RELATED"/>
    <property type="match status" value="1"/>
</dbReference>
<organism evidence="1 2">
    <name type="scientific">Pseudomonas lini</name>
    <dbReference type="NCBI Taxonomy" id="163011"/>
    <lineage>
        <taxon>Bacteria</taxon>
        <taxon>Pseudomonadati</taxon>
        <taxon>Pseudomonadota</taxon>
        <taxon>Gammaproteobacteria</taxon>
        <taxon>Pseudomonadales</taxon>
        <taxon>Pseudomonadaceae</taxon>
        <taxon>Pseudomonas</taxon>
    </lineage>
</organism>
<keyword evidence="2" id="KW-1185">Reference proteome</keyword>
<name>A0A1H1M7S8_9PSED</name>
<dbReference type="AlphaFoldDB" id="A0A1H1M7S8"/>
<proteinExistence type="predicted"/>
<dbReference type="InterPro" id="IPR050708">
    <property type="entry name" value="T6SS_VgrG/RHS"/>
</dbReference>
<dbReference type="EMBL" id="LT629746">
    <property type="protein sequence ID" value="SDR82808.1"/>
    <property type="molecule type" value="Genomic_DNA"/>
</dbReference>
<evidence type="ECO:0000313" key="1">
    <source>
        <dbReference type="EMBL" id="SDR82808.1"/>
    </source>
</evidence>
<accession>A0A1H1M7S8</accession>
<dbReference type="InterPro" id="IPR022385">
    <property type="entry name" value="Rhs_assc_core"/>
</dbReference>
<dbReference type="Gene3D" id="2.180.10.10">
    <property type="entry name" value="RHS repeat-associated core"/>
    <property type="match status" value="1"/>
</dbReference>